<protein>
    <submittedName>
        <fullName evidence="2">DUF928 domain-containing protein</fullName>
    </submittedName>
</protein>
<dbReference type="Pfam" id="PF06051">
    <property type="entry name" value="DUF928"/>
    <property type="match status" value="1"/>
</dbReference>
<reference evidence="2" key="2">
    <citation type="submission" date="2020-08" db="EMBL/GenBank/DDBJ databases">
        <authorList>
            <person name="Chen M."/>
            <person name="Teng W."/>
            <person name="Zhao L."/>
            <person name="Hu C."/>
            <person name="Zhou Y."/>
            <person name="Han B."/>
            <person name="Song L."/>
            <person name="Shu W."/>
        </authorList>
    </citation>
    <scope>NUCLEOTIDE SEQUENCE</scope>
    <source>
        <strain evidence="2">FACHB-1375</strain>
    </source>
</reference>
<evidence type="ECO:0000256" key="1">
    <source>
        <dbReference type="SAM" id="MobiDB-lite"/>
    </source>
</evidence>
<evidence type="ECO:0000313" key="2">
    <source>
        <dbReference type="EMBL" id="MBD2182840.1"/>
    </source>
</evidence>
<name>A0A926ZHB2_9CYAN</name>
<keyword evidence="3" id="KW-1185">Reference proteome</keyword>
<reference evidence="2" key="1">
    <citation type="journal article" date="2015" name="ISME J.">
        <title>Draft Genome Sequence of Streptomyces incarnatus NRRL8089, which Produces the Nucleoside Antibiotic Sinefungin.</title>
        <authorList>
            <person name="Oshima K."/>
            <person name="Hattori M."/>
            <person name="Shimizu H."/>
            <person name="Fukuda K."/>
            <person name="Nemoto M."/>
            <person name="Inagaki K."/>
            <person name="Tamura T."/>
        </authorList>
    </citation>
    <scope>NUCLEOTIDE SEQUENCE</scope>
    <source>
        <strain evidence="2">FACHB-1375</strain>
    </source>
</reference>
<sequence length="269" mass="29367">MGSKKSVLHLATLSLAVSLGLAIIPRFPAKVQAQQRQTSAQRIPGSWEISQAFQAPNRGAPTSTAGGASRGEQCQNDGDTSLRLTALMPTDKFGLTVTANPKIFFYIPTTSASTAEFVLKDDRDTDIYRQTFPITGTPGIVSLSPFQGANRPSLEKGKNYKWYLVLRCNSTDQINDPFVEGWMELTDPSPTLAQQLKEAPQERDRLALYAKNGIWYEALSTIAELRRTDPNNSAVATSWEELLKSVGLEQIAKEPLVDCCKAATTTASP</sequence>
<dbReference type="RefSeq" id="WP_190465957.1">
    <property type="nucleotide sequence ID" value="NZ_JACJPW010000043.1"/>
</dbReference>
<dbReference type="EMBL" id="JACJPW010000043">
    <property type="protein sequence ID" value="MBD2182840.1"/>
    <property type="molecule type" value="Genomic_DNA"/>
</dbReference>
<evidence type="ECO:0000313" key="3">
    <source>
        <dbReference type="Proteomes" id="UP000641646"/>
    </source>
</evidence>
<organism evidence="2 3">
    <name type="scientific">Aerosakkonema funiforme FACHB-1375</name>
    <dbReference type="NCBI Taxonomy" id="2949571"/>
    <lineage>
        <taxon>Bacteria</taxon>
        <taxon>Bacillati</taxon>
        <taxon>Cyanobacteriota</taxon>
        <taxon>Cyanophyceae</taxon>
        <taxon>Oscillatoriophycideae</taxon>
        <taxon>Aerosakkonematales</taxon>
        <taxon>Aerosakkonemataceae</taxon>
        <taxon>Aerosakkonema</taxon>
    </lineage>
</organism>
<proteinExistence type="predicted"/>
<dbReference type="InterPro" id="IPR010328">
    <property type="entry name" value="DUF928"/>
</dbReference>
<dbReference type="Proteomes" id="UP000641646">
    <property type="component" value="Unassembled WGS sequence"/>
</dbReference>
<accession>A0A926ZHB2</accession>
<gene>
    <name evidence="2" type="ORF">H6G03_17515</name>
</gene>
<dbReference type="AlphaFoldDB" id="A0A926ZHB2"/>
<comment type="caution">
    <text evidence="2">The sequence shown here is derived from an EMBL/GenBank/DDBJ whole genome shotgun (WGS) entry which is preliminary data.</text>
</comment>
<feature type="region of interest" description="Disordered" evidence="1">
    <location>
        <begin position="53"/>
        <end position="76"/>
    </location>
</feature>